<sequence>MGEWRATKWGDEISLEYGKAIRGYQNVVAPYPVYGTNGPVGFTDTPLAPGPGVILGRKGAYRGVHYSPDPFFVIDTAYYVKPKMADLNMRWLYYAIIYHKLGEIDDGSPIPSTTRAAVYVRDLEVPPIEEQEAIASVLGFFDDKIELNRRMNETLEAMARAIFKDWFVDFGPTRAKAEGRPPYLAPEIWDLFPAALDDEDKPVGWETQTLDTIVSLTKGRSYKSAELQDATVALVTLKSFQRGGGYRRDGLKPYTGKFKLEQVVSPGELVIALTDVTQAAEVIGKPAIVLEDARYEALVASLDVGIVRPRGKRIGRSFIAQMLLTEQFQNHAYSHSTGTTVLHLSKEAVPTFQACLPPVEIAALFEEAVEPISMRIAANAHESDVLAQTRDLLLPKLMSGEIRLAEAEKAVEAVA</sequence>
<keyword evidence="3" id="KW-0238">DNA-binding</keyword>
<gene>
    <name evidence="5" type="ORF">GCM10007972_27110</name>
</gene>
<dbReference type="PANTHER" id="PTHR30408:SF13">
    <property type="entry name" value="TYPE I RESTRICTION ENZYME HINDI SPECIFICITY SUBUNIT"/>
    <property type="match status" value="1"/>
</dbReference>
<organism evidence="5 6">
    <name type="scientific">Iodidimonas muriae</name>
    <dbReference type="NCBI Taxonomy" id="261467"/>
    <lineage>
        <taxon>Bacteria</taxon>
        <taxon>Pseudomonadati</taxon>
        <taxon>Pseudomonadota</taxon>
        <taxon>Alphaproteobacteria</taxon>
        <taxon>Iodidimonadales</taxon>
        <taxon>Iodidimonadaceae</taxon>
        <taxon>Iodidimonas</taxon>
    </lineage>
</organism>
<evidence type="ECO:0000256" key="3">
    <source>
        <dbReference type="ARBA" id="ARBA00023125"/>
    </source>
</evidence>
<evidence type="ECO:0000313" key="6">
    <source>
        <dbReference type="Proteomes" id="UP000602381"/>
    </source>
</evidence>
<keyword evidence="2" id="KW-0680">Restriction system</keyword>
<comment type="caution">
    <text evidence="5">The sequence shown here is derived from an EMBL/GenBank/DDBJ whole genome shotgun (WGS) entry which is preliminary data.</text>
</comment>
<dbReference type="InterPro" id="IPR052021">
    <property type="entry name" value="Type-I_RS_S_subunit"/>
</dbReference>
<dbReference type="PANTHER" id="PTHR30408">
    <property type="entry name" value="TYPE-1 RESTRICTION ENZYME ECOKI SPECIFICITY PROTEIN"/>
    <property type="match status" value="1"/>
</dbReference>
<proteinExistence type="inferred from homology"/>
<dbReference type="InterPro" id="IPR000055">
    <property type="entry name" value="Restrct_endonuc_typeI_TRD"/>
</dbReference>
<dbReference type="Gene3D" id="3.90.220.20">
    <property type="entry name" value="DNA methylase specificity domains"/>
    <property type="match status" value="2"/>
</dbReference>
<dbReference type="Proteomes" id="UP000602381">
    <property type="component" value="Unassembled WGS sequence"/>
</dbReference>
<keyword evidence="6" id="KW-1185">Reference proteome</keyword>
<dbReference type="EMBL" id="BMOV01000015">
    <property type="protein sequence ID" value="GGO17194.1"/>
    <property type="molecule type" value="Genomic_DNA"/>
</dbReference>
<dbReference type="Pfam" id="PF01420">
    <property type="entry name" value="Methylase_S"/>
    <property type="match status" value="1"/>
</dbReference>
<dbReference type="InterPro" id="IPR044946">
    <property type="entry name" value="Restrct_endonuc_typeI_TRD_sf"/>
</dbReference>
<dbReference type="SUPFAM" id="SSF116734">
    <property type="entry name" value="DNA methylase specificity domain"/>
    <property type="match status" value="2"/>
</dbReference>
<feature type="domain" description="Type I restriction modification DNA specificity" evidence="4">
    <location>
        <begin position="31"/>
        <end position="156"/>
    </location>
</feature>
<comment type="similarity">
    <text evidence="1">Belongs to the type-I restriction system S methylase family.</text>
</comment>
<evidence type="ECO:0000256" key="1">
    <source>
        <dbReference type="ARBA" id="ARBA00010923"/>
    </source>
</evidence>
<reference evidence="6" key="1">
    <citation type="journal article" date="2019" name="Int. J. Syst. Evol. Microbiol.">
        <title>The Global Catalogue of Microorganisms (GCM) 10K type strain sequencing project: providing services to taxonomists for standard genome sequencing and annotation.</title>
        <authorList>
            <consortium name="The Broad Institute Genomics Platform"/>
            <consortium name="The Broad Institute Genome Sequencing Center for Infectious Disease"/>
            <person name="Wu L."/>
            <person name="Ma J."/>
        </authorList>
    </citation>
    <scope>NUCLEOTIDE SEQUENCE [LARGE SCALE GENOMIC DNA]</scope>
    <source>
        <strain evidence="6">JCM 17843</strain>
    </source>
</reference>
<evidence type="ECO:0000313" key="5">
    <source>
        <dbReference type="EMBL" id="GGO17194.1"/>
    </source>
</evidence>
<name>A0ABQ2LHA3_9PROT</name>
<evidence type="ECO:0000259" key="4">
    <source>
        <dbReference type="Pfam" id="PF01420"/>
    </source>
</evidence>
<dbReference type="CDD" id="cd17267">
    <property type="entry name" value="RMtype1_S_EcoAO83I-TRD1-CR1_like"/>
    <property type="match status" value="1"/>
</dbReference>
<accession>A0ABQ2LHA3</accession>
<dbReference type="RefSeq" id="WP_188874127.1">
    <property type="nucleotide sequence ID" value="NZ_BMOV01000015.1"/>
</dbReference>
<evidence type="ECO:0000256" key="2">
    <source>
        <dbReference type="ARBA" id="ARBA00022747"/>
    </source>
</evidence>
<protein>
    <submittedName>
        <fullName evidence="5">Type I restriction-modification system subunit S</fullName>
    </submittedName>
</protein>